<feature type="non-terminal residue" evidence="7">
    <location>
        <position position="1"/>
    </location>
</feature>
<dbReference type="Gene3D" id="3.30.160.60">
    <property type="entry name" value="Classic Zinc Finger"/>
    <property type="match status" value="3"/>
</dbReference>
<keyword evidence="1" id="KW-0479">Metal-binding</keyword>
<feature type="non-terminal residue" evidence="7">
    <location>
        <position position="153"/>
    </location>
</feature>
<evidence type="ECO:0000256" key="3">
    <source>
        <dbReference type="ARBA" id="ARBA00022833"/>
    </source>
</evidence>
<dbReference type="SMART" id="SM00355">
    <property type="entry name" value="ZnF_C2H2"/>
    <property type="match status" value="3"/>
</dbReference>
<dbReference type="InterPro" id="IPR036236">
    <property type="entry name" value="Znf_C2H2_sf"/>
</dbReference>
<gene>
    <name evidence="7" type="ORF">OKA104_LOCUS47371</name>
    <name evidence="8" type="ORF">OKA104_LOCUS47385</name>
</gene>
<dbReference type="PROSITE" id="PS50157">
    <property type="entry name" value="ZINC_FINGER_C2H2_2"/>
    <property type="match status" value="2"/>
</dbReference>
<evidence type="ECO:0000256" key="2">
    <source>
        <dbReference type="ARBA" id="ARBA00022771"/>
    </source>
</evidence>
<accession>A0A820JCA3</accession>
<comment type="caution">
    <text evidence="7">The sequence shown here is derived from an EMBL/GenBank/DDBJ whole genome shotgun (WGS) entry which is preliminary data.</text>
</comment>
<protein>
    <recommendedName>
        <fullName evidence="6">C2H2-type domain-containing protein</fullName>
    </recommendedName>
</protein>
<evidence type="ECO:0000313" key="8">
    <source>
        <dbReference type="EMBL" id="CAF4323638.1"/>
    </source>
</evidence>
<dbReference type="SUPFAM" id="SSF57667">
    <property type="entry name" value="beta-beta-alpha zinc fingers"/>
    <property type="match status" value="2"/>
</dbReference>
<feature type="compositionally biased region" description="Low complexity" evidence="5">
    <location>
        <begin position="45"/>
        <end position="65"/>
    </location>
</feature>
<evidence type="ECO:0000256" key="1">
    <source>
        <dbReference type="ARBA" id="ARBA00022723"/>
    </source>
</evidence>
<dbReference type="PROSITE" id="PS00028">
    <property type="entry name" value="ZINC_FINGER_C2H2_1"/>
    <property type="match status" value="2"/>
</dbReference>
<organism evidence="7 9">
    <name type="scientific">Adineta steineri</name>
    <dbReference type="NCBI Taxonomy" id="433720"/>
    <lineage>
        <taxon>Eukaryota</taxon>
        <taxon>Metazoa</taxon>
        <taxon>Spiralia</taxon>
        <taxon>Gnathifera</taxon>
        <taxon>Rotifera</taxon>
        <taxon>Eurotatoria</taxon>
        <taxon>Bdelloidea</taxon>
        <taxon>Adinetida</taxon>
        <taxon>Adinetidae</taxon>
        <taxon>Adineta</taxon>
    </lineage>
</organism>
<dbReference type="GO" id="GO:0000981">
    <property type="term" value="F:DNA-binding transcription factor activity, RNA polymerase II-specific"/>
    <property type="evidence" value="ECO:0007669"/>
    <property type="project" value="TreeGrafter"/>
</dbReference>
<dbReference type="AlphaFoldDB" id="A0A820JCA3"/>
<dbReference type="Proteomes" id="UP000663881">
    <property type="component" value="Unassembled WGS sequence"/>
</dbReference>
<dbReference type="InterPro" id="IPR013087">
    <property type="entry name" value="Znf_C2H2_type"/>
</dbReference>
<name>A0A820JCA3_9BILA</name>
<dbReference type="EMBL" id="CAJOAY010018680">
    <property type="protein sequence ID" value="CAF4323374.1"/>
    <property type="molecule type" value="Genomic_DNA"/>
</dbReference>
<keyword evidence="3" id="KW-0862">Zinc</keyword>
<feature type="region of interest" description="Disordered" evidence="5">
    <location>
        <begin position="1"/>
        <end position="72"/>
    </location>
</feature>
<sequence>NSNHSSTNSNSQNTSSRTLSQILKSSEKKSRLSSTSPLSNDIKVSSLDSANNNNNKSQTNLSSLSPQQQGGNRHYCTHPDCTKIFANKSALAKHKLTHCQDRRHKCVKCNKGFKRLDHLHGHMLTHEEEKPHKCRVPDCNRTYCDARSLKRHI</sequence>
<evidence type="ECO:0000256" key="4">
    <source>
        <dbReference type="PROSITE-ProRule" id="PRU00042"/>
    </source>
</evidence>
<feature type="domain" description="C2H2-type" evidence="6">
    <location>
        <begin position="74"/>
        <end position="103"/>
    </location>
</feature>
<keyword evidence="2 4" id="KW-0863">Zinc-finger</keyword>
<dbReference type="PANTHER" id="PTHR23235:SF120">
    <property type="entry name" value="KRUPPEL-LIKE FACTOR 15"/>
    <property type="match status" value="1"/>
</dbReference>
<proteinExistence type="predicted"/>
<evidence type="ECO:0000313" key="9">
    <source>
        <dbReference type="Proteomes" id="UP000663881"/>
    </source>
</evidence>
<evidence type="ECO:0000256" key="5">
    <source>
        <dbReference type="SAM" id="MobiDB-lite"/>
    </source>
</evidence>
<dbReference type="EMBL" id="CAJOAY010018703">
    <property type="protein sequence ID" value="CAF4323638.1"/>
    <property type="molecule type" value="Genomic_DNA"/>
</dbReference>
<dbReference type="Pfam" id="PF00096">
    <property type="entry name" value="zf-C2H2"/>
    <property type="match status" value="2"/>
</dbReference>
<feature type="domain" description="C2H2-type" evidence="6">
    <location>
        <begin position="104"/>
        <end position="131"/>
    </location>
</feature>
<dbReference type="GO" id="GO:0008270">
    <property type="term" value="F:zinc ion binding"/>
    <property type="evidence" value="ECO:0007669"/>
    <property type="project" value="UniProtKB-KW"/>
</dbReference>
<evidence type="ECO:0000313" key="7">
    <source>
        <dbReference type="EMBL" id="CAF4323374.1"/>
    </source>
</evidence>
<dbReference type="PANTHER" id="PTHR23235">
    <property type="entry name" value="KRUEPPEL-LIKE TRANSCRIPTION FACTOR"/>
    <property type="match status" value="1"/>
</dbReference>
<dbReference type="GO" id="GO:0000978">
    <property type="term" value="F:RNA polymerase II cis-regulatory region sequence-specific DNA binding"/>
    <property type="evidence" value="ECO:0007669"/>
    <property type="project" value="TreeGrafter"/>
</dbReference>
<feature type="compositionally biased region" description="Low complexity" evidence="5">
    <location>
        <begin position="1"/>
        <end position="20"/>
    </location>
</feature>
<reference evidence="7" key="1">
    <citation type="submission" date="2021-02" db="EMBL/GenBank/DDBJ databases">
        <authorList>
            <person name="Nowell W R."/>
        </authorList>
    </citation>
    <scope>NUCLEOTIDE SEQUENCE</scope>
</reference>
<evidence type="ECO:0000259" key="6">
    <source>
        <dbReference type="PROSITE" id="PS50157"/>
    </source>
</evidence>